<dbReference type="PANTHER" id="PTHR11926:SF1534">
    <property type="entry name" value="GLYCOSYLTRANSFERASE"/>
    <property type="match status" value="1"/>
</dbReference>
<dbReference type="InterPro" id="IPR002213">
    <property type="entry name" value="UDP_glucos_trans"/>
</dbReference>
<sequence>MHPSIGCFITHCGWNSTLESLVGGVPLTGFPQWSEQGTTAKLIEDVWKIGVRMRKNEETKIVDREEVVRCVKMVMGNEEMKRNARKWKELPKEAVKKGGSSDRNLRGFVEEIGGLE</sequence>
<dbReference type="Gramene" id="RZC50139">
    <property type="protein sequence ID" value="RZC50139"/>
    <property type="gene ID" value="C5167_018561"/>
</dbReference>
<dbReference type="GO" id="GO:0080044">
    <property type="term" value="F:quercetin 7-O-glucosyltransferase activity"/>
    <property type="evidence" value="ECO:0007669"/>
    <property type="project" value="TreeGrafter"/>
</dbReference>
<accession>A0A4Y7IRM0</accession>
<dbReference type="EMBL" id="CM010716">
    <property type="protein sequence ID" value="RZC50139.1"/>
    <property type="molecule type" value="Genomic_DNA"/>
</dbReference>
<name>A0A4Y7IRM0_PAPSO</name>
<dbReference type="Gene3D" id="3.40.50.2000">
    <property type="entry name" value="Glycogen Phosphorylase B"/>
    <property type="match status" value="2"/>
</dbReference>
<evidence type="ECO:0008006" key="5">
    <source>
        <dbReference type="Google" id="ProtNLM"/>
    </source>
</evidence>
<dbReference type="Pfam" id="PF00201">
    <property type="entry name" value="UDPGT"/>
    <property type="match status" value="1"/>
</dbReference>
<dbReference type="SUPFAM" id="SSF53756">
    <property type="entry name" value="UDP-Glycosyltransferase/glycogen phosphorylase"/>
    <property type="match status" value="1"/>
</dbReference>
<keyword evidence="4" id="KW-1185">Reference proteome</keyword>
<organism evidence="3 4">
    <name type="scientific">Papaver somniferum</name>
    <name type="common">Opium poppy</name>
    <dbReference type="NCBI Taxonomy" id="3469"/>
    <lineage>
        <taxon>Eukaryota</taxon>
        <taxon>Viridiplantae</taxon>
        <taxon>Streptophyta</taxon>
        <taxon>Embryophyta</taxon>
        <taxon>Tracheophyta</taxon>
        <taxon>Spermatophyta</taxon>
        <taxon>Magnoliopsida</taxon>
        <taxon>Ranunculales</taxon>
        <taxon>Papaveraceae</taxon>
        <taxon>Papaveroideae</taxon>
        <taxon>Papaver</taxon>
    </lineage>
</organism>
<comment type="similarity">
    <text evidence="1">Belongs to the UDP-glycosyltransferase family.</text>
</comment>
<dbReference type="PANTHER" id="PTHR11926">
    <property type="entry name" value="GLUCOSYL/GLUCURONOSYL TRANSFERASES"/>
    <property type="match status" value="1"/>
</dbReference>
<protein>
    <recommendedName>
        <fullName evidence="5">UDP-glycosyltransferases domain-containing protein</fullName>
    </recommendedName>
</protein>
<keyword evidence="2" id="KW-0808">Transferase</keyword>
<evidence type="ECO:0000256" key="1">
    <source>
        <dbReference type="ARBA" id="ARBA00009995"/>
    </source>
</evidence>
<proteinExistence type="inferred from homology"/>
<gene>
    <name evidence="3" type="ORF">C5167_018561</name>
</gene>
<evidence type="ECO:0000256" key="2">
    <source>
        <dbReference type="ARBA" id="ARBA00022679"/>
    </source>
</evidence>
<reference evidence="3 4" key="1">
    <citation type="journal article" date="2018" name="Science">
        <title>The opium poppy genome and morphinan production.</title>
        <authorList>
            <person name="Guo L."/>
            <person name="Winzer T."/>
            <person name="Yang X."/>
            <person name="Li Y."/>
            <person name="Ning Z."/>
            <person name="He Z."/>
            <person name="Teodor R."/>
            <person name="Lu Y."/>
            <person name="Bowser T.A."/>
            <person name="Graham I.A."/>
            <person name="Ye K."/>
        </authorList>
    </citation>
    <scope>NUCLEOTIDE SEQUENCE [LARGE SCALE GENOMIC DNA]</scope>
    <source>
        <strain evidence="4">cv. HN1</strain>
        <tissue evidence="3">Leaves</tissue>
    </source>
</reference>
<dbReference type="AlphaFoldDB" id="A0A4Y7IRM0"/>
<dbReference type="OMA" id="WMHKAKE"/>
<dbReference type="Proteomes" id="UP000316621">
    <property type="component" value="Chromosome 2"/>
</dbReference>
<dbReference type="CDD" id="cd03784">
    <property type="entry name" value="GT1_Gtf-like"/>
    <property type="match status" value="1"/>
</dbReference>
<evidence type="ECO:0000313" key="3">
    <source>
        <dbReference type="EMBL" id="RZC50139.1"/>
    </source>
</evidence>
<dbReference type="GO" id="GO:0080043">
    <property type="term" value="F:quercetin 3-O-glucosyltransferase activity"/>
    <property type="evidence" value="ECO:0007669"/>
    <property type="project" value="TreeGrafter"/>
</dbReference>
<evidence type="ECO:0000313" key="4">
    <source>
        <dbReference type="Proteomes" id="UP000316621"/>
    </source>
</evidence>